<protein>
    <submittedName>
        <fullName evidence="1">Uncharacterized protein</fullName>
    </submittedName>
</protein>
<accession>A0A7J6HI25</accession>
<dbReference type="Proteomes" id="UP000583929">
    <property type="component" value="Unassembled WGS sequence"/>
</dbReference>
<reference evidence="1 2" key="1">
    <citation type="journal article" date="2020" name="bioRxiv">
        <title>Sequence and annotation of 42 cannabis genomes reveals extensive copy number variation in cannabinoid synthesis and pathogen resistance genes.</title>
        <authorList>
            <person name="Mckernan K.J."/>
            <person name="Helbert Y."/>
            <person name="Kane L.T."/>
            <person name="Ebling H."/>
            <person name="Zhang L."/>
            <person name="Liu B."/>
            <person name="Eaton Z."/>
            <person name="Mclaughlin S."/>
            <person name="Kingan S."/>
            <person name="Baybayan P."/>
            <person name="Concepcion G."/>
            <person name="Jordan M."/>
            <person name="Riva A."/>
            <person name="Barbazuk W."/>
            <person name="Harkins T."/>
        </authorList>
    </citation>
    <scope>NUCLEOTIDE SEQUENCE [LARGE SCALE GENOMIC DNA]</scope>
    <source>
        <strain evidence="2">cv. Jamaican Lion 4</strain>
        <tissue evidence="1">Leaf</tissue>
    </source>
</reference>
<proteinExistence type="predicted"/>
<sequence length="109" mass="12429">MVFSLSQYYNKFHIQMNQKRDPSPSSLSLSRSRSLSLSLCVFSCAEAESRPQPALVVQRRFVRVVCLTSFWSEGKASSVLTTFINFALTPGLEVHNSLDRNQRCSPWRL</sequence>
<comment type="caution">
    <text evidence="1">The sequence shown here is derived from an EMBL/GenBank/DDBJ whole genome shotgun (WGS) entry which is preliminary data.</text>
</comment>
<gene>
    <name evidence="1" type="ORF">G4B88_009881</name>
</gene>
<dbReference type="EMBL" id="JAATIQ010000044">
    <property type="protein sequence ID" value="KAF4394631.1"/>
    <property type="molecule type" value="Genomic_DNA"/>
</dbReference>
<dbReference type="AlphaFoldDB" id="A0A7J6HI25"/>
<keyword evidence="2" id="KW-1185">Reference proteome</keyword>
<name>A0A7J6HI25_CANSA</name>
<organism evidence="1 2">
    <name type="scientific">Cannabis sativa</name>
    <name type="common">Hemp</name>
    <name type="synonym">Marijuana</name>
    <dbReference type="NCBI Taxonomy" id="3483"/>
    <lineage>
        <taxon>Eukaryota</taxon>
        <taxon>Viridiplantae</taxon>
        <taxon>Streptophyta</taxon>
        <taxon>Embryophyta</taxon>
        <taxon>Tracheophyta</taxon>
        <taxon>Spermatophyta</taxon>
        <taxon>Magnoliopsida</taxon>
        <taxon>eudicotyledons</taxon>
        <taxon>Gunneridae</taxon>
        <taxon>Pentapetalae</taxon>
        <taxon>rosids</taxon>
        <taxon>fabids</taxon>
        <taxon>Rosales</taxon>
        <taxon>Cannabaceae</taxon>
        <taxon>Cannabis</taxon>
    </lineage>
</organism>
<evidence type="ECO:0000313" key="1">
    <source>
        <dbReference type="EMBL" id="KAF4394631.1"/>
    </source>
</evidence>
<evidence type="ECO:0000313" key="2">
    <source>
        <dbReference type="Proteomes" id="UP000583929"/>
    </source>
</evidence>